<protein>
    <submittedName>
        <fullName evidence="2">Uncharacterized protein</fullName>
    </submittedName>
</protein>
<feature type="transmembrane region" description="Helical" evidence="1">
    <location>
        <begin position="61"/>
        <end position="78"/>
    </location>
</feature>
<sequence>MDAAGLADGALYAAQSPLALGAILAACLACRPASRRAAAAMAALLGVSLLSGYATPDTWPAATIAACVLGVLGVFVAANGQFRAASPLALVPGGFAAALAAGVPTATPAEAAGSVALLLVPGAALLLARASIRWPARLQLGASIARRMAGAWITAVGILLLALRARGVL</sequence>
<dbReference type="RefSeq" id="WP_200785993.1">
    <property type="nucleotide sequence ID" value="NZ_JAEDAO010000001.1"/>
</dbReference>
<feature type="transmembrane region" description="Helical" evidence="1">
    <location>
        <begin position="12"/>
        <end position="30"/>
    </location>
</feature>
<feature type="transmembrane region" description="Helical" evidence="1">
    <location>
        <begin position="144"/>
        <end position="163"/>
    </location>
</feature>
<evidence type="ECO:0000313" key="2">
    <source>
        <dbReference type="EMBL" id="MBK0391151.1"/>
    </source>
</evidence>
<organism evidence="2 3">
    <name type="scientific">Ramlibacter algicola</name>
    <dbReference type="NCBI Taxonomy" id="2795217"/>
    <lineage>
        <taxon>Bacteria</taxon>
        <taxon>Pseudomonadati</taxon>
        <taxon>Pseudomonadota</taxon>
        <taxon>Betaproteobacteria</taxon>
        <taxon>Burkholderiales</taxon>
        <taxon>Comamonadaceae</taxon>
        <taxon>Ramlibacter</taxon>
    </lineage>
</organism>
<feature type="transmembrane region" description="Helical" evidence="1">
    <location>
        <begin position="111"/>
        <end position="132"/>
    </location>
</feature>
<evidence type="ECO:0000256" key="1">
    <source>
        <dbReference type="SAM" id="Phobius"/>
    </source>
</evidence>
<keyword evidence="1" id="KW-0472">Membrane</keyword>
<evidence type="ECO:0000313" key="3">
    <source>
        <dbReference type="Proteomes" id="UP000617041"/>
    </source>
</evidence>
<feature type="transmembrane region" description="Helical" evidence="1">
    <location>
        <begin position="37"/>
        <end position="55"/>
    </location>
</feature>
<feature type="transmembrane region" description="Helical" evidence="1">
    <location>
        <begin position="85"/>
        <end position="105"/>
    </location>
</feature>
<dbReference type="Proteomes" id="UP000617041">
    <property type="component" value="Unassembled WGS sequence"/>
</dbReference>
<keyword evidence="1" id="KW-0812">Transmembrane</keyword>
<name>A0A934UPV2_9BURK</name>
<dbReference type="AlphaFoldDB" id="A0A934UPV2"/>
<keyword evidence="3" id="KW-1185">Reference proteome</keyword>
<accession>A0A934UPV2</accession>
<dbReference type="EMBL" id="JAEDAO010000001">
    <property type="protein sequence ID" value="MBK0391151.1"/>
    <property type="molecule type" value="Genomic_DNA"/>
</dbReference>
<reference evidence="2" key="1">
    <citation type="submission" date="2020-12" db="EMBL/GenBank/DDBJ databases">
        <title>Ramlibacter sp. nov., isolated from a freshwater alga, Cryptomonas.</title>
        <authorList>
            <person name="Kim H.M."/>
            <person name="Jeon C.O."/>
        </authorList>
    </citation>
    <scope>NUCLEOTIDE SEQUENCE</scope>
    <source>
        <strain evidence="2">CrO1</strain>
    </source>
</reference>
<keyword evidence="1" id="KW-1133">Transmembrane helix</keyword>
<gene>
    <name evidence="2" type="ORF">I8E28_00985</name>
</gene>
<proteinExistence type="predicted"/>
<comment type="caution">
    <text evidence="2">The sequence shown here is derived from an EMBL/GenBank/DDBJ whole genome shotgun (WGS) entry which is preliminary data.</text>
</comment>